<dbReference type="InterPro" id="IPR012910">
    <property type="entry name" value="Plug_dom"/>
</dbReference>
<evidence type="ECO:0000256" key="3">
    <source>
        <dbReference type="ARBA" id="ARBA00022452"/>
    </source>
</evidence>
<feature type="chain" id="PRO_5042912174" evidence="8">
    <location>
        <begin position="22"/>
        <end position="1079"/>
    </location>
</feature>
<dbReference type="NCBIfam" id="TIGR04057">
    <property type="entry name" value="SusC_RagA_signa"/>
    <property type="match status" value="1"/>
</dbReference>
<evidence type="ECO:0000256" key="4">
    <source>
        <dbReference type="ARBA" id="ARBA00022692"/>
    </source>
</evidence>
<reference evidence="10 11" key="1">
    <citation type="submission" date="2018-06" db="EMBL/GenBank/DDBJ databases">
        <authorList>
            <consortium name="Pathogen Informatics"/>
            <person name="Doyle S."/>
        </authorList>
    </citation>
    <scope>NUCLEOTIDE SEQUENCE [LARGE SCALE GENOMIC DNA]</scope>
    <source>
        <strain evidence="10 11">NCTC13063</strain>
    </source>
</reference>
<evidence type="ECO:0000256" key="8">
    <source>
        <dbReference type="SAM" id="SignalP"/>
    </source>
</evidence>
<evidence type="ECO:0000259" key="9">
    <source>
        <dbReference type="Pfam" id="PF07715"/>
    </source>
</evidence>
<keyword evidence="3 7" id="KW-1134">Transmembrane beta strand</keyword>
<protein>
    <submittedName>
        <fullName evidence="10">Outer membrane cobalamin receptor protein</fullName>
    </submittedName>
</protein>
<dbReference type="Gene3D" id="2.40.170.20">
    <property type="entry name" value="TonB-dependent receptor, beta-barrel domain"/>
    <property type="match status" value="1"/>
</dbReference>
<dbReference type="RefSeq" id="WP_115153888.1">
    <property type="nucleotide sequence ID" value="NZ_UGTJ01000001.1"/>
</dbReference>
<keyword evidence="10" id="KW-0675">Receptor</keyword>
<dbReference type="InterPro" id="IPR008969">
    <property type="entry name" value="CarboxyPept-like_regulatory"/>
</dbReference>
<dbReference type="Gene3D" id="2.170.130.10">
    <property type="entry name" value="TonB-dependent receptor, plug domain"/>
    <property type="match status" value="1"/>
</dbReference>
<dbReference type="FunFam" id="2.60.40.1120:FF:000003">
    <property type="entry name" value="Outer membrane protein Omp121"/>
    <property type="match status" value="1"/>
</dbReference>
<comment type="similarity">
    <text evidence="7">Belongs to the TonB-dependent receptor family.</text>
</comment>
<dbReference type="InterPro" id="IPR023996">
    <property type="entry name" value="TonB-dep_OMP_SusC/RagA"/>
</dbReference>
<evidence type="ECO:0000313" key="11">
    <source>
        <dbReference type="Proteomes" id="UP000255283"/>
    </source>
</evidence>
<evidence type="ECO:0000256" key="6">
    <source>
        <dbReference type="ARBA" id="ARBA00023237"/>
    </source>
</evidence>
<accession>A0AAQ1ZJR5</accession>
<dbReference type="InterPro" id="IPR023997">
    <property type="entry name" value="TonB-dep_OMP_SusC/RagA_CS"/>
</dbReference>
<feature type="signal peptide" evidence="8">
    <location>
        <begin position="1"/>
        <end position="21"/>
    </location>
</feature>
<dbReference type="EMBL" id="UGTJ01000001">
    <property type="protein sequence ID" value="SUB80472.1"/>
    <property type="molecule type" value="Genomic_DNA"/>
</dbReference>
<proteinExistence type="inferred from homology"/>
<keyword evidence="5 7" id="KW-0472">Membrane</keyword>
<dbReference type="SUPFAM" id="SSF56935">
    <property type="entry name" value="Porins"/>
    <property type="match status" value="1"/>
</dbReference>
<dbReference type="Gene3D" id="2.60.40.1120">
    <property type="entry name" value="Carboxypeptidase-like, regulatory domain"/>
    <property type="match status" value="1"/>
</dbReference>
<dbReference type="SUPFAM" id="SSF49464">
    <property type="entry name" value="Carboxypeptidase regulatory domain-like"/>
    <property type="match status" value="1"/>
</dbReference>
<gene>
    <name evidence="10" type="ORF">NCTC13063_01757</name>
</gene>
<dbReference type="PROSITE" id="PS52016">
    <property type="entry name" value="TONB_DEPENDENT_REC_3"/>
    <property type="match status" value="1"/>
</dbReference>
<dbReference type="Pfam" id="PF13715">
    <property type="entry name" value="CarbopepD_reg_2"/>
    <property type="match status" value="1"/>
</dbReference>
<evidence type="ECO:0000256" key="7">
    <source>
        <dbReference type="PROSITE-ProRule" id="PRU01360"/>
    </source>
</evidence>
<evidence type="ECO:0000256" key="1">
    <source>
        <dbReference type="ARBA" id="ARBA00004571"/>
    </source>
</evidence>
<dbReference type="AlphaFoldDB" id="A0AAQ1ZJR5"/>
<evidence type="ECO:0000256" key="5">
    <source>
        <dbReference type="ARBA" id="ARBA00023136"/>
    </source>
</evidence>
<name>A0AAQ1ZJR5_9BACT</name>
<dbReference type="InterPro" id="IPR039426">
    <property type="entry name" value="TonB-dep_rcpt-like"/>
</dbReference>
<evidence type="ECO:0000313" key="10">
    <source>
        <dbReference type="EMBL" id="SUB80472.1"/>
    </source>
</evidence>
<dbReference type="GO" id="GO:0009279">
    <property type="term" value="C:cell outer membrane"/>
    <property type="evidence" value="ECO:0007669"/>
    <property type="project" value="UniProtKB-SubCell"/>
</dbReference>
<comment type="caution">
    <text evidence="10">The sequence shown here is derived from an EMBL/GenBank/DDBJ whole genome shotgun (WGS) entry which is preliminary data.</text>
</comment>
<keyword evidence="6 7" id="KW-0998">Cell outer membrane</keyword>
<organism evidence="10 11">
    <name type="scientific">Segatella buccae</name>
    <dbReference type="NCBI Taxonomy" id="28126"/>
    <lineage>
        <taxon>Bacteria</taxon>
        <taxon>Pseudomonadati</taxon>
        <taxon>Bacteroidota</taxon>
        <taxon>Bacteroidia</taxon>
        <taxon>Bacteroidales</taxon>
        <taxon>Prevotellaceae</taxon>
        <taxon>Segatella</taxon>
    </lineage>
</organism>
<dbReference type="InterPro" id="IPR037066">
    <property type="entry name" value="Plug_dom_sf"/>
</dbReference>
<dbReference type="InterPro" id="IPR036942">
    <property type="entry name" value="Beta-barrel_TonB_sf"/>
</dbReference>
<feature type="domain" description="TonB-dependent receptor plug" evidence="9">
    <location>
        <begin position="115"/>
        <end position="220"/>
    </location>
</feature>
<sequence length="1079" mass="118654">MEKRLMMFLAGLFFSVGMALAQTEVRGTVTSSEDGQPIIGASILVEGTKTGTVTDVDGNFSLSVPANAKLVVSYIGMQGKTVRASRNMKIELVPDNNVLDDVLVIAYGKTKKSAFTGSAVEIKADEITAHVASNATSALVGKVAGIQATSSSGEPGSAPTLRVRGIGSVNASSSPLYIVDGAPYNAADIANINPNDIESISVQKDASASAIYGARGANGVVIITTKRARDGQDARVTFEAKFGSNSRLVPQYDVISDPGQYYETHYRAMFNSKYYHGSTAAEAYAFADKNLFNGTNGGLGYQVYTVPAGENLIGRNFKLNPNAKLGYSDGKYYYTPDDWYNETFHNSFRQEYNATVTGSNGKLNYFAGVGYLNDGGVVNKSEYKRYTGRTTVDYQAKDWLKLTTGLSFTHVDSRSPAFDDTVWASSGNLFYITNNIGPIYPLYVRNADGSIMKQNGRTVYDSNQTNFTRPSIVGNAVRDNEYNGNQDFRDVFQGQWDALLTPIDGLSLDANLAVSSSNTRHNYLGSTFASFSSDDGGVEVYHLRDFNTNQRYTANYDRTLADVHHFNILLGYEQYKEKYQYFYGYNDHLYAPGIGELYNALGSSKKVATSFTNNYMTEGFFGRVMYDYAERYFANASLRRDASSAFAPGHRWGTFGSFGVAWQMNKEKFLENVKWVDLLKLKLSYGVVGNDNLGDTYEQLSGWYYWADRYSTTYNEDTKSYSISMVQKGNEDLTWETHHDWNLGVDFGLFKNRLNGSIEWYHNTTKDLLWAKRLPASSGIAVSSYYANVGEVLNTGMEISLDGTPVKTKNFTWGLSLNATFNHNEITALDPAIPAEGLKQSTRIFKVGGSVYETYLYKYAGTDKADGRALWYKDETKTDANGKQVTTTTTTADISEATKYDCGTTLPDVFGGFGTTFAAYGFDLSAQFSYQLGGKIYDGQYQDLMHNGISAGKAMHKDLLKAWSSENTSSDIPRLSTAASDDAGISSQSPQDRFLISSNYLCLNNLTIGYTLPKELIRPLALNNVRVYFSGENLFLLTKRKGLDPRFNYGIGGLTSGSGMASSSYSGMRSVTAGISVTF</sequence>
<keyword evidence="8" id="KW-0732">Signal</keyword>
<dbReference type="Proteomes" id="UP000255283">
    <property type="component" value="Unassembled WGS sequence"/>
</dbReference>
<dbReference type="NCBIfam" id="TIGR04056">
    <property type="entry name" value="OMP_RagA_SusC"/>
    <property type="match status" value="1"/>
</dbReference>
<evidence type="ECO:0000256" key="2">
    <source>
        <dbReference type="ARBA" id="ARBA00022448"/>
    </source>
</evidence>
<keyword evidence="2 7" id="KW-0813">Transport</keyword>
<comment type="subcellular location">
    <subcellularLocation>
        <location evidence="1 7">Cell outer membrane</location>
        <topology evidence="1 7">Multi-pass membrane protein</topology>
    </subcellularLocation>
</comment>
<dbReference type="Pfam" id="PF07715">
    <property type="entry name" value="Plug"/>
    <property type="match status" value="1"/>
</dbReference>
<keyword evidence="4 7" id="KW-0812">Transmembrane</keyword>